<organism evidence="4 5">
    <name type="scientific">Microbispora bryophytorum</name>
    <dbReference type="NCBI Taxonomy" id="1460882"/>
    <lineage>
        <taxon>Bacteria</taxon>
        <taxon>Bacillati</taxon>
        <taxon>Actinomycetota</taxon>
        <taxon>Actinomycetes</taxon>
        <taxon>Streptosporangiales</taxon>
        <taxon>Streptosporangiaceae</taxon>
        <taxon>Microbispora</taxon>
    </lineage>
</organism>
<dbReference type="EMBL" id="BMMN01000004">
    <property type="protein sequence ID" value="GGO10733.1"/>
    <property type="molecule type" value="Genomic_DNA"/>
</dbReference>
<dbReference type="GO" id="GO:0008270">
    <property type="term" value="F:zinc ion binding"/>
    <property type="evidence" value="ECO:0007669"/>
    <property type="project" value="InterPro"/>
</dbReference>
<reference evidence="4" key="1">
    <citation type="journal article" date="2014" name="Int. J. Syst. Evol. Microbiol.">
        <title>Complete genome sequence of Corynebacterium casei LMG S-19264T (=DSM 44701T), isolated from a smear-ripened cheese.</title>
        <authorList>
            <consortium name="US DOE Joint Genome Institute (JGI-PGF)"/>
            <person name="Walter F."/>
            <person name="Albersmeier A."/>
            <person name="Kalinowski J."/>
            <person name="Ruckert C."/>
        </authorList>
    </citation>
    <scope>NUCLEOTIDE SEQUENCE</scope>
    <source>
        <strain evidence="4">CGMCC 4.7138</strain>
    </source>
</reference>
<keyword evidence="1" id="KW-0010">Activator</keyword>
<evidence type="ECO:0000313" key="5">
    <source>
        <dbReference type="Proteomes" id="UP000653480"/>
    </source>
</evidence>
<feature type="region of interest" description="Disordered" evidence="2">
    <location>
        <begin position="37"/>
        <end position="79"/>
    </location>
</feature>
<dbReference type="GO" id="GO:0006355">
    <property type="term" value="P:regulation of DNA-templated transcription"/>
    <property type="evidence" value="ECO:0007669"/>
    <property type="project" value="InterPro"/>
</dbReference>
<evidence type="ECO:0000313" key="4">
    <source>
        <dbReference type="EMBL" id="GGO10733.1"/>
    </source>
</evidence>
<dbReference type="GO" id="GO:0008168">
    <property type="term" value="F:methyltransferase activity"/>
    <property type="evidence" value="ECO:0007669"/>
    <property type="project" value="InterPro"/>
</dbReference>
<accession>A0A8H9LB07</accession>
<evidence type="ECO:0000256" key="1">
    <source>
        <dbReference type="ARBA" id="ARBA00023159"/>
    </source>
</evidence>
<dbReference type="Gene3D" id="3.40.10.10">
    <property type="entry name" value="DNA Methylphosphotriester Repair Domain"/>
    <property type="match status" value="1"/>
</dbReference>
<evidence type="ECO:0000256" key="2">
    <source>
        <dbReference type="SAM" id="MobiDB-lite"/>
    </source>
</evidence>
<gene>
    <name evidence="4" type="ORF">GCM10011574_27600</name>
</gene>
<protein>
    <recommendedName>
        <fullName evidence="3">Ada DNA repair metal-binding domain-containing protein</fullName>
    </recommendedName>
</protein>
<comment type="caution">
    <text evidence="4">The sequence shown here is derived from an EMBL/GenBank/DDBJ whole genome shotgun (WGS) entry which is preliminary data.</text>
</comment>
<sequence length="79" mass="8766">MHLYREHCVRAVQSRDARFDGRLYPAILTTRIYCRPSSQGMVRQTPPESSDTRLKRVSKPLPVGAAHMTPARAGACGGK</sequence>
<proteinExistence type="predicted"/>
<dbReference type="RefSeq" id="WP_142568324.1">
    <property type="nucleotide sequence ID" value="NZ_BMMN01000004.1"/>
</dbReference>
<dbReference type="SUPFAM" id="SSF57884">
    <property type="entry name" value="Ada DNA repair protein, N-terminal domain (N-Ada 10)"/>
    <property type="match status" value="1"/>
</dbReference>
<evidence type="ECO:0000259" key="3">
    <source>
        <dbReference type="Pfam" id="PF02805"/>
    </source>
</evidence>
<dbReference type="InterPro" id="IPR035451">
    <property type="entry name" value="Ada-like_dom_sf"/>
</dbReference>
<feature type="compositionally biased region" description="Polar residues" evidence="2">
    <location>
        <begin position="37"/>
        <end position="49"/>
    </location>
</feature>
<reference evidence="4" key="2">
    <citation type="submission" date="2020-09" db="EMBL/GenBank/DDBJ databases">
        <authorList>
            <person name="Sun Q."/>
            <person name="Zhou Y."/>
        </authorList>
    </citation>
    <scope>NUCLEOTIDE SEQUENCE</scope>
    <source>
        <strain evidence="4">CGMCC 4.7138</strain>
    </source>
</reference>
<dbReference type="OrthoDB" id="9802228at2"/>
<dbReference type="GO" id="GO:0006281">
    <property type="term" value="P:DNA repair"/>
    <property type="evidence" value="ECO:0007669"/>
    <property type="project" value="InterPro"/>
</dbReference>
<name>A0A8H9LB07_9ACTN</name>
<dbReference type="InterPro" id="IPR004026">
    <property type="entry name" value="Ada_DNA_repair_Zn-bd"/>
</dbReference>
<keyword evidence="5" id="KW-1185">Reference proteome</keyword>
<feature type="domain" description="Ada DNA repair metal-binding" evidence="3">
    <location>
        <begin position="8"/>
        <end position="39"/>
    </location>
</feature>
<dbReference type="Proteomes" id="UP000653480">
    <property type="component" value="Unassembled WGS sequence"/>
</dbReference>
<dbReference type="GO" id="GO:0003677">
    <property type="term" value="F:DNA binding"/>
    <property type="evidence" value="ECO:0007669"/>
    <property type="project" value="InterPro"/>
</dbReference>
<dbReference type="Pfam" id="PF02805">
    <property type="entry name" value="Ada_Zn_binding"/>
    <property type="match status" value="1"/>
</dbReference>
<dbReference type="AlphaFoldDB" id="A0A8H9LB07"/>